<comment type="caution">
    <text evidence="1">The sequence shown here is derived from an EMBL/GenBank/DDBJ whole genome shotgun (WGS) entry which is preliminary data.</text>
</comment>
<keyword evidence="2" id="KW-1185">Reference proteome</keyword>
<accession>A0A4U5TU23</accession>
<proteinExistence type="predicted"/>
<sequence length="38" mass="4723">MLAEWFQYYDKTASIEILGWFDESYALKEVEKWQFKTQ</sequence>
<dbReference type="Proteomes" id="UP000306552">
    <property type="component" value="Unassembled WGS sequence"/>
</dbReference>
<protein>
    <submittedName>
        <fullName evidence="1">Inorganic diphosphatase</fullName>
    </submittedName>
</protein>
<reference evidence="1 2" key="1">
    <citation type="submission" date="2019-04" db="EMBL/GenBank/DDBJ databases">
        <title>Psychroflexus halotolerans sp. nov., isolated from a marine solar saltern.</title>
        <authorList>
            <person name="Feng X."/>
        </authorList>
    </citation>
    <scope>NUCLEOTIDE SEQUENCE [LARGE SCALE GENOMIC DNA]</scope>
    <source>
        <strain evidence="1 2">WDS2C27</strain>
    </source>
</reference>
<evidence type="ECO:0000313" key="1">
    <source>
        <dbReference type="EMBL" id="TKS56788.1"/>
    </source>
</evidence>
<gene>
    <name evidence="1" type="ORF">FCN74_07110</name>
</gene>
<dbReference type="EMBL" id="SWMU01000002">
    <property type="protein sequence ID" value="TKS56788.1"/>
    <property type="molecule type" value="Genomic_DNA"/>
</dbReference>
<organism evidence="1 2">
    <name type="scientific">Mesohalobacter halotolerans</name>
    <dbReference type="NCBI Taxonomy" id="1883405"/>
    <lineage>
        <taxon>Bacteria</taxon>
        <taxon>Pseudomonadati</taxon>
        <taxon>Bacteroidota</taxon>
        <taxon>Flavobacteriia</taxon>
        <taxon>Flavobacteriales</taxon>
        <taxon>Flavobacteriaceae</taxon>
        <taxon>Mesohalobacter</taxon>
    </lineage>
</organism>
<name>A0A4U5TU23_9FLAO</name>
<dbReference type="AlphaFoldDB" id="A0A4U5TU23"/>
<evidence type="ECO:0000313" key="2">
    <source>
        <dbReference type="Proteomes" id="UP000306552"/>
    </source>
</evidence>